<gene>
    <name evidence="1" type="ORF">GCM10025865_21210</name>
</gene>
<dbReference type="SUPFAM" id="SSF55961">
    <property type="entry name" value="Bet v1-like"/>
    <property type="match status" value="1"/>
</dbReference>
<keyword evidence="2" id="KW-1185">Reference proteome</keyword>
<sequence>MHLTATQSYTAPVERVAAMLADVEFVRWRAKWSSGEGDVEQAEVTGTSTTGFTVVVRRTLPTDSIPAQARALVGDRVEVRQIEAWEPPAGGELRATVTVEITGAPVRLTGTVALTPDGPRTNQVYDGEIRATVPLFGHVVEKATESALREALTTEQRAGQAWLDDQTS</sequence>
<dbReference type="Gene3D" id="3.30.530.20">
    <property type="match status" value="1"/>
</dbReference>
<dbReference type="Pfam" id="PF10698">
    <property type="entry name" value="DUF2505"/>
    <property type="match status" value="1"/>
</dbReference>
<protein>
    <recommendedName>
        <fullName evidence="3">DUF2505 domain-containing protein</fullName>
    </recommendedName>
</protein>
<proteinExistence type="predicted"/>
<dbReference type="RefSeq" id="WP_286217230.1">
    <property type="nucleotide sequence ID" value="NZ_AP027729.1"/>
</dbReference>
<reference evidence="2" key="1">
    <citation type="journal article" date="2019" name="Int. J. Syst. Evol. Microbiol.">
        <title>The Global Catalogue of Microorganisms (GCM) 10K type strain sequencing project: providing services to taxonomists for standard genome sequencing and annotation.</title>
        <authorList>
            <consortium name="The Broad Institute Genomics Platform"/>
            <consortium name="The Broad Institute Genome Sequencing Center for Infectious Disease"/>
            <person name="Wu L."/>
            <person name="Ma J."/>
        </authorList>
    </citation>
    <scope>NUCLEOTIDE SEQUENCE [LARGE SCALE GENOMIC DNA]</scope>
    <source>
        <strain evidence="2">NBRC 108565</strain>
    </source>
</reference>
<evidence type="ECO:0000313" key="1">
    <source>
        <dbReference type="EMBL" id="BDZ42822.1"/>
    </source>
</evidence>
<evidence type="ECO:0008006" key="3">
    <source>
        <dbReference type="Google" id="ProtNLM"/>
    </source>
</evidence>
<accession>A0ABM8G408</accession>
<dbReference type="InterPro" id="IPR023393">
    <property type="entry name" value="START-like_dom_sf"/>
</dbReference>
<dbReference type="Proteomes" id="UP001321475">
    <property type="component" value="Chromosome"/>
</dbReference>
<organism evidence="1 2">
    <name type="scientific">Paraoerskovia sediminicola</name>
    <dbReference type="NCBI Taxonomy" id="1138587"/>
    <lineage>
        <taxon>Bacteria</taxon>
        <taxon>Bacillati</taxon>
        <taxon>Actinomycetota</taxon>
        <taxon>Actinomycetes</taxon>
        <taxon>Micrococcales</taxon>
        <taxon>Cellulomonadaceae</taxon>
        <taxon>Paraoerskovia</taxon>
    </lineage>
</organism>
<dbReference type="InterPro" id="IPR019639">
    <property type="entry name" value="DUF2505"/>
</dbReference>
<evidence type="ECO:0000313" key="2">
    <source>
        <dbReference type="Proteomes" id="UP001321475"/>
    </source>
</evidence>
<dbReference type="EMBL" id="AP027729">
    <property type="protein sequence ID" value="BDZ42822.1"/>
    <property type="molecule type" value="Genomic_DNA"/>
</dbReference>
<name>A0ABM8G408_9CELL</name>